<organism evidence="1">
    <name type="scientific">hydrothermal vent metagenome</name>
    <dbReference type="NCBI Taxonomy" id="652676"/>
    <lineage>
        <taxon>unclassified sequences</taxon>
        <taxon>metagenomes</taxon>
        <taxon>ecological metagenomes</taxon>
    </lineage>
</organism>
<sequence length="117" mass="13399">MPSPIAMDETHYKILKHLESNPDISQRELAHEMGVSLGKINYCLKALIEKGWLKVNNFKNNQNKLAYAYILTPQGASGKVAMTMKFLQRKMAEYESIKMEISELKRELQLESPIGDQ</sequence>
<dbReference type="Gene3D" id="1.10.10.10">
    <property type="entry name" value="Winged helix-like DNA-binding domain superfamily/Winged helix DNA-binding domain"/>
    <property type="match status" value="1"/>
</dbReference>
<reference evidence="1" key="1">
    <citation type="submission" date="2018-06" db="EMBL/GenBank/DDBJ databases">
        <authorList>
            <person name="Zhirakovskaya E."/>
        </authorList>
    </citation>
    <scope>NUCLEOTIDE SEQUENCE</scope>
</reference>
<gene>
    <name evidence="1" type="ORF">MNBD_GAMMA26-2445</name>
</gene>
<name>A0A3B1C1F0_9ZZZZ</name>
<proteinExistence type="predicted"/>
<dbReference type="InterPro" id="IPR036390">
    <property type="entry name" value="WH_DNA-bd_sf"/>
</dbReference>
<dbReference type="SUPFAM" id="SSF46785">
    <property type="entry name" value="Winged helix' DNA-binding domain"/>
    <property type="match status" value="1"/>
</dbReference>
<accession>A0A3B1C1F0</accession>
<dbReference type="CDD" id="cd00090">
    <property type="entry name" value="HTH_ARSR"/>
    <property type="match status" value="1"/>
</dbReference>
<dbReference type="Pfam" id="PF13412">
    <property type="entry name" value="HTH_24"/>
    <property type="match status" value="1"/>
</dbReference>
<protein>
    <submittedName>
        <fullName evidence="1">Transcriptional regulator, MarR family</fullName>
    </submittedName>
</protein>
<dbReference type="AlphaFoldDB" id="A0A3B1C1F0"/>
<dbReference type="InterPro" id="IPR026433">
    <property type="entry name" value="MarR_EPS"/>
</dbReference>
<dbReference type="NCBIfam" id="TIGR04176">
    <property type="entry name" value="MarR_EPS"/>
    <property type="match status" value="1"/>
</dbReference>
<dbReference type="InterPro" id="IPR036388">
    <property type="entry name" value="WH-like_DNA-bd_sf"/>
</dbReference>
<evidence type="ECO:0000313" key="1">
    <source>
        <dbReference type="EMBL" id="VAX10727.1"/>
    </source>
</evidence>
<dbReference type="InterPro" id="IPR011991">
    <property type="entry name" value="ArsR-like_HTH"/>
</dbReference>
<dbReference type="EMBL" id="UOFX01000076">
    <property type="protein sequence ID" value="VAX10727.1"/>
    <property type="molecule type" value="Genomic_DNA"/>
</dbReference>